<dbReference type="RefSeq" id="YP_009323458.1">
    <property type="nucleotide sequence ID" value="NC_031928.1"/>
</dbReference>
<dbReference type="EMBL" id="KU878968">
    <property type="protein sequence ID" value="AND75931.1"/>
    <property type="molecule type" value="Genomic_DNA"/>
</dbReference>
<evidence type="ECO:0000313" key="1">
    <source>
        <dbReference type="EMBL" id="AND75931.1"/>
    </source>
</evidence>
<evidence type="ECO:0000313" key="2">
    <source>
        <dbReference type="Proteomes" id="UP000203936"/>
    </source>
</evidence>
<name>A0A172Q1G6_9CAUD</name>
<reference evidence="1 2" key="1">
    <citation type="submission" date="2016-03" db="EMBL/GenBank/DDBJ databases">
        <title>Genome analysis of T4 like phage of avian pathogenic Escherichia coli.</title>
        <authorList>
            <person name="Xu J."/>
            <person name="Chen M."/>
            <person name="Zhang W."/>
        </authorList>
    </citation>
    <scope>NUCLEOTIDE SEQUENCE [LARGE SCALE GENOMIC DNA]</scope>
</reference>
<keyword evidence="2" id="KW-1185">Reference proteome</keyword>
<protein>
    <recommendedName>
        <fullName evidence="3">Anti-restriction nuclease</fullName>
    </recommendedName>
</protein>
<dbReference type="Proteomes" id="UP000203936">
    <property type="component" value="Segment"/>
</dbReference>
<sequence>MNKFNILCELQRCKENTQEGWDIWYHGAYLGSIIKVKVGKYLIVRNDSGAPYGSRDTFMAALGSFVDAAGEVYQADYKEYQESQPVIRSIGVNKAQQKTLWQRVKGWFK</sequence>
<accession>A0A172Q1G6</accession>
<organism evidence="1 2">
    <name type="scientific">Escherichia phage WG01</name>
    <dbReference type="NCBI Taxonomy" id="1837931"/>
    <lineage>
        <taxon>Viruses</taxon>
        <taxon>Duplodnaviria</taxon>
        <taxon>Heunggongvirae</taxon>
        <taxon>Uroviricota</taxon>
        <taxon>Caudoviricetes</taxon>
        <taxon>Pantevenvirales</taxon>
        <taxon>Straboviridae</taxon>
        <taxon>Tevenvirinae</taxon>
        <taxon>Dhakavirus</taxon>
        <taxon>Dhakavirus wg01</taxon>
    </lineage>
</organism>
<proteinExistence type="predicted"/>
<dbReference type="KEGG" id="vg:30308584"/>
<evidence type="ECO:0008006" key="3">
    <source>
        <dbReference type="Google" id="ProtNLM"/>
    </source>
</evidence>
<gene>
    <name evidence="1" type="ORF">WG01_259</name>
</gene>
<dbReference type="GeneID" id="30308584"/>